<proteinExistence type="inferred from homology"/>
<keyword evidence="2 6" id="KW-0812">Transmembrane</keyword>
<gene>
    <name evidence="6" type="primary">MDM10</name>
    <name evidence="8" type="ORF">BN946_scf184652.g45</name>
</gene>
<comment type="function">
    <text evidence="6">Component of the ERMES/MDM complex, which serves as a molecular tether to connect the endoplasmic reticulum and mitochondria. Components of this complex are involved in the control of mitochondrial shape and protein biogenesis and may function in phospholipid exchange. MDM10 is involved in the late assembly steps of the general translocase of the mitochondrial outer membrane (TOM complex). Functions in the TOM40-specific route of the assembly of outer membrane beta-barrel proteins, including the association of TOM40 with the receptor TOM22 and small TOM proteins. Can associate with the SAM(core) complex as well as the MDM12-MMM1 complex, both involved in late steps of the major beta-barrel assembly pathway, that is responsible for biogenesis of all outer membrane beta-barrel proteins. May act as a switch that shuttles between both complexes and channels precursor proteins into the TOM40-specific pathway. Plays a role in mitochondrial morphology and in the inheritance of mitochondria.</text>
</comment>
<comment type="similarity">
    <text evidence="6">Belongs to the MDM10 family.</text>
</comment>
<evidence type="ECO:0000256" key="7">
    <source>
        <dbReference type="SAM" id="MobiDB-lite"/>
    </source>
</evidence>
<dbReference type="GO" id="GO:0032865">
    <property type="term" value="C:ERMES complex"/>
    <property type="evidence" value="ECO:0007669"/>
    <property type="project" value="UniProtKB-UniRule"/>
</dbReference>
<dbReference type="OrthoDB" id="2103793at2759"/>
<reference evidence="8" key="1">
    <citation type="submission" date="2014-01" db="EMBL/GenBank/DDBJ databases">
        <title>The genome of the white-rot fungus Pycnoporus cinnabarinus: a basidiomycete model with a versatile arsenal for lignocellulosic biomass breakdown.</title>
        <authorList>
            <person name="Levasseur A."/>
            <person name="Lomascolo A."/>
            <person name="Ruiz-Duenas F.J."/>
            <person name="Uzan E."/>
            <person name="Piumi F."/>
            <person name="Kues U."/>
            <person name="Ram A.F.J."/>
            <person name="Murat C."/>
            <person name="Haon M."/>
            <person name="Benoit I."/>
            <person name="Arfi Y."/>
            <person name="Chevret D."/>
            <person name="Drula E."/>
            <person name="Kwon M.J."/>
            <person name="Gouret P."/>
            <person name="Lesage-Meessen L."/>
            <person name="Lombard V."/>
            <person name="Mariette J."/>
            <person name="Noirot C."/>
            <person name="Park J."/>
            <person name="Patyshakuliyeva A."/>
            <person name="Wieneger R.A.B."/>
            <person name="Wosten H.A.B."/>
            <person name="Martin F."/>
            <person name="Coutinho P.M."/>
            <person name="de Vries R."/>
            <person name="Martinez A.T."/>
            <person name="Klopp C."/>
            <person name="Pontarotti P."/>
            <person name="Henrissat B."/>
            <person name="Record E."/>
        </authorList>
    </citation>
    <scope>NUCLEOTIDE SEQUENCE [LARGE SCALE GENOMIC DNA]</scope>
    <source>
        <strain evidence="8">BRFM137</strain>
    </source>
</reference>
<accession>A0A060S8K9</accession>
<keyword evidence="1 6" id="KW-1134">Transmembrane beta strand</keyword>
<dbReference type="OMA" id="VPGYRQI"/>
<dbReference type="GO" id="GO:0015914">
    <property type="term" value="P:phospholipid transport"/>
    <property type="evidence" value="ECO:0007669"/>
    <property type="project" value="TreeGrafter"/>
</dbReference>
<evidence type="ECO:0000256" key="5">
    <source>
        <dbReference type="ARBA" id="ARBA00023136"/>
    </source>
</evidence>
<comment type="caution">
    <text evidence="8">The sequence shown here is derived from an EMBL/GenBank/DDBJ whole genome shotgun (WGS) entry which is preliminary data.</text>
</comment>
<comment type="subunit">
    <text evidence="6">Component of the ER-mitochondria encounter structure (ERMES) or MDM complex, composed of MMM1, MDM10, MDM12 and MDM34. Associates with the mitochondrial outer membrane sorting assembly machinery SAM(core) complex.</text>
</comment>
<dbReference type="EMBL" id="CCBP010000024">
    <property type="protein sequence ID" value="CDO68718.1"/>
    <property type="molecule type" value="Genomic_DNA"/>
</dbReference>
<evidence type="ECO:0000256" key="4">
    <source>
        <dbReference type="ARBA" id="ARBA00023128"/>
    </source>
</evidence>
<dbReference type="GO" id="GO:0051654">
    <property type="term" value="P:establishment of mitochondrion localization"/>
    <property type="evidence" value="ECO:0007669"/>
    <property type="project" value="TreeGrafter"/>
</dbReference>
<dbReference type="PANTHER" id="PTHR28035">
    <property type="entry name" value="MITOCHONDRIAL DISTRIBUTION AND MORPHOLOGY PROTEIN 10"/>
    <property type="match status" value="1"/>
</dbReference>
<feature type="compositionally biased region" description="Polar residues" evidence="7">
    <location>
        <begin position="286"/>
        <end position="299"/>
    </location>
</feature>
<evidence type="ECO:0000313" key="9">
    <source>
        <dbReference type="Proteomes" id="UP000029665"/>
    </source>
</evidence>
<dbReference type="GO" id="GO:0001401">
    <property type="term" value="C:SAM complex"/>
    <property type="evidence" value="ECO:0007669"/>
    <property type="project" value="TreeGrafter"/>
</dbReference>
<evidence type="ECO:0000256" key="1">
    <source>
        <dbReference type="ARBA" id="ARBA00022452"/>
    </source>
</evidence>
<protein>
    <recommendedName>
        <fullName evidence="6">Mitochondrial distribution and morphology protein 10</fullName>
    </recommendedName>
    <alternativeName>
        <fullName evidence="6">Mitochondrial inheritance component MDM10</fullName>
    </alternativeName>
</protein>
<dbReference type="GO" id="GO:0045040">
    <property type="term" value="P:protein insertion into mitochondrial outer membrane"/>
    <property type="evidence" value="ECO:0007669"/>
    <property type="project" value="UniProtKB-UniRule"/>
</dbReference>
<keyword evidence="9" id="KW-1185">Reference proteome</keyword>
<evidence type="ECO:0000313" key="8">
    <source>
        <dbReference type="EMBL" id="CDO68718.1"/>
    </source>
</evidence>
<evidence type="ECO:0000256" key="3">
    <source>
        <dbReference type="ARBA" id="ARBA00022787"/>
    </source>
</evidence>
<evidence type="ECO:0000256" key="6">
    <source>
        <dbReference type="HAMAP-Rule" id="MF_03102"/>
    </source>
</evidence>
<dbReference type="GO" id="GO:0070096">
    <property type="term" value="P:mitochondrial outer membrane translocase complex assembly"/>
    <property type="evidence" value="ECO:0007669"/>
    <property type="project" value="UniProtKB-UniRule"/>
</dbReference>
<comment type="domain">
    <text evidence="6">Lacks alpha-helical transmembrane segments, suggesting that it resides in the membrane via beta-sheet conformations similar to those predicted for other outer membrane proteins and porin.</text>
</comment>
<dbReference type="HOGENOM" id="CLU_026505_2_0_1"/>
<evidence type="ECO:0000256" key="2">
    <source>
        <dbReference type="ARBA" id="ARBA00022692"/>
    </source>
</evidence>
<dbReference type="GO" id="GO:1990456">
    <property type="term" value="P:mitochondrion-endoplasmic reticulum membrane tethering"/>
    <property type="evidence" value="ECO:0007669"/>
    <property type="project" value="UniProtKB-UniRule"/>
</dbReference>
<dbReference type="InterPro" id="IPR027539">
    <property type="entry name" value="Mdm10"/>
</dbReference>
<keyword evidence="3 6" id="KW-1000">Mitochondrion outer membrane</keyword>
<dbReference type="AlphaFoldDB" id="A0A060S8K9"/>
<dbReference type="Pfam" id="PF12519">
    <property type="entry name" value="MDM10"/>
    <property type="match status" value="2"/>
</dbReference>
<dbReference type="HAMAP" id="MF_03102">
    <property type="entry name" value="Mdm10"/>
    <property type="match status" value="1"/>
</dbReference>
<comment type="subcellular location">
    <subcellularLocation>
        <location evidence="6">Mitochondrion outer membrane</location>
        <topology evidence="6">Multi-pass membrane protein</topology>
    </subcellularLocation>
    <text evidence="6">The ERMES/MDM complex localizes to a few discrete foci (around 10 per single cell), that represent mitochondria-endoplasmic reticulum junctions. These foci are often found next to mtDNA nucleoids.</text>
</comment>
<dbReference type="Proteomes" id="UP000029665">
    <property type="component" value="Unassembled WGS sequence"/>
</dbReference>
<dbReference type="PANTHER" id="PTHR28035:SF1">
    <property type="entry name" value="MITOCHONDRIAL DISTRIBUTION AND MORPHOLOGY PROTEIN 10"/>
    <property type="match status" value="1"/>
</dbReference>
<dbReference type="STRING" id="5643.A0A060S8K9"/>
<keyword evidence="5 6" id="KW-0472">Membrane</keyword>
<sequence>MHPFASYVLRSYYKQTGWNEDNLYANLTRSSNALLDFSVPRGLHFSISKSPNSLFKTTYSMNALPSLNGSVGYIFTSCNLDVKGSGDVRFKDMVDRFKVFDQPRKPEGKEEEWLGGDRVDTRDYLLYGRIYIPTGRLDALYSTRITPTLQGMVAAISDPRAPISSEKSRGHGPSSNIMFSLQQDTGKWCTEYTWSAEDGMWGIRSLYNFGRIGSPAESSQNDGEKAGHAPTGRRSGLKRVDEEEAMEGGLKGRISIGGEFYFSAKEKSAGVSTGIRFTTVPDATPPSFQVPSSSTTPAVQTPRGPPSQPPTTITALFNPMLGHISGAYTARVSRDLSLASRFDFNVYSYESEWSIGAEWWQRRGKVRASPSPTKDDSLPTLSDLADEVQGVVKAKVSTTTDISLLWEGRLRNVLVSLGVVSNLSNRSKPIKSIGLELSYFSSG</sequence>
<feature type="region of interest" description="Disordered" evidence="7">
    <location>
        <begin position="282"/>
        <end position="309"/>
    </location>
</feature>
<name>A0A060S8K9_PYCCI</name>
<feature type="region of interest" description="Disordered" evidence="7">
    <location>
        <begin position="215"/>
        <end position="237"/>
    </location>
</feature>
<organism evidence="8 9">
    <name type="scientific">Pycnoporus cinnabarinus</name>
    <name type="common">Cinnabar-red polypore</name>
    <name type="synonym">Trametes cinnabarina</name>
    <dbReference type="NCBI Taxonomy" id="5643"/>
    <lineage>
        <taxon>Eukaryota</taxon>
        <taxon>Fungi</taxon>
        <taxon>Dikarya</taxon>
        <taxon>Basidiomycota</taxon>
        <taxon>Agaricomycotina</taxon>
        <taxon>Agaricomycetes</taxon>
        <taxon>Polyporales</taxon>
        <taxon>Polyporaceae</taxon>
        <taxon>Trametes</taxon>
    </lineage>
</organism>
<keyword evidence="4 6" id="KW-0496">Mitochondrion</keyword>